<proteinExistence type="predicted"/>
<evidence type="ECO:0008006" key="4">
    <source>
        <dbReference type="Google" id="ProtNLM"/>
    </source>
</evidence>
<accession>A0BDR6</accession>
<reference evidence="2 3" key="1">
    <citation type="journal article" date="2006" name="Nature">
        <title>Global trends of whole-genome duplications revealed by the ciliate Paramecium tetraurelia.</title>
        <authorList>
            <consortium name="Genoscope"/>
            <person name="Aury J.-M."/>
            <person name="Jaillon O."/>
            <person name="Duret L."/>
            <person name="Noel B."/>
            <person name="Jubin C."/>
            <person name="Porcel B.M."/>
            <person name="Segurens B."/>
            <person name="Daubin V."/>
            <person name="Anthouard V."/>
            <person name="Aiach N."/>
            <person name="Arnaiz O."/>
            <person name="Billaut A."/>
            <person name="Beisson J."/>
            <person name="Blanc I."/>
            <person name="Bouhouche K."/>
            <person name="Camara F."/>
            <person name="Duharcourt S."/>
            <person name="Guigo R."/>
            <person name="Gogendeau D."/>
            <person name="Katinka M."/>
            <person name="Keller A.-M."/>
            <person name="Kissmehl R."/>
            <person name="Klotz C."/>
            <person name="Koll F."/>
            <person name="Le Moue A."/>
            <person name="Lepere C."/>
            <person name="Malinsky S."/>
            <person name="Nowacki M."/>
            <person name="Nowak J.K."/>
            <person name="Plattner H."/>
            <person name="Poulain J."/>
            <person name="Ruiz F."/>
            <person name="Serrano V."/>
            <person name="Zagulski M."/>
            <person name="Dessen P."/>
            <person name="Betermier M."/>
            <person name="Weissenbach J."/>
            <person name="Scarpelli C."/>
            <person name="Schachter V."/>
            <person name="Sperling L."/>
            <person name="Meyer E."/>
            <person name="Cohen J."/>
            <person name="Wincker P."/>
        </authorList>
    </citation>
    <scope>NUCLEOTIDE SEQUENCE [LARGE SCALE GENOMIC DNA]</scope>
    <source>
        <strain evidence="2 3">Stock d4-2</strain>
    </source>
</reference>
<evidence type="ECO:0000313" key="3">
    <source>
        <dbReference type="Proteomes" id="UP000000600"/>
    </source>
</evidence>
<keyword evidence="1" id="KW-0812">Transmembrane</keyword>
<protein>
    <recommendedName>
        <fullName evidence="4">Transmembrane protein</fullName>
    </recommendedName>
</protein>
<evidence type="ECO:0000313" key="2">
    <source>
        <dbReference type="EMBL" id="CAK56683.1"/>
    </source>
</evidence>
<feature type="transmembrane region" description="Helical" evidence="1">
    <location>
        <begin position="173"/>
        <end position="194"/>
    </location>
</feature>
<name>A0BDR6_PARTE</name>
<sequence length="235" mass="28295">MKFVIKLQHIKHWNTKYTSTARNDIRILHVQQLCTEINRKYNSPMQNNVQQKISPNSTSKIYCDYNFIQLLPFSTFSQFQIQSEIQYIREKRLPQLNRFHLSQIYRTHQTSIYNKGKQKQLSIIQIFPKFKRETVFIMKNLYPLLNLVQEILIVHQLEYLNMPSWVSLSYDNIIIRMNIMVGINFILLLELLWVQISNFNFYYQTTIMMGLTGLCNSKLDNLFVTFIIRFNNKKY</sequence>
<dbReference type="HOGENOM" id="CLU_1182114_0_0_1"/>
<keyword evidence="1" id="KW-1133">Transmembrane helix</keyword>
<gene>
    <name evidence="2" type="ORF">GSPATT00027713001</name>
</gene>
<organism evidence="2 3">
    <name type="scientific">Paramecium tetraurelia</name>
    <dbReference type="NCBI Taxonomy" id="5888"/>
    <lineage>
        <taxon>Eukaryota</taxon>
        <taxon>Sar</taxon>
        <taxon>Alveolata</taxon>
        <taxon>Ciliophora</taxon>
        <taxon>Intramacronucleata</taxon>
        <taxon>Oligohymenophorea</taxon>
        <taxon>Peniculida</taxon>
        <taxon>Parameciidae</taxon>
        <taxon>Paramecium</taxon>
    </lineage>
</organism>
<dbReference type="KEGG" id="ptm:GSPATT00027713001"/>
<dbReference type="AlphaFoldDB" id="A0BDR6"/>
<keyword evidence="1" id="KW-0472">Membrane</keyword>
<dbReference type="InParanoid" id="A0BDR6"/>
<dbReference type="Proteomes" id="UP000000600">
    <property type="component" value="Unassembled WGS sequence"/>
</dbReference>
<dbReference type="RefSeq" id="XP_001424081.1">
    <property type="nucleotide sequence ID" value="XM_001424044.1"/>
</dbReference>
<dbReference type="EMBL" id="CT867987">
    <property type="protein sequence ID" value="CAK56683.1"/>
    <property type="molecule type" value="Genomic_DNA"/>
</dbReference>
<evidence type="ECO:0000256" key="1">
    <source>
        <dbReference type="SAM" id="Phobius"/>
    </source>
</evidence>
<dbReference type="GeneID" id="5009865"/>
<keyword evidence="3" id="KW-1185">Reference proteome</keyword>